<accession>A0A8S5MKF8</accession>
<organism evidence="1">
    <name type="scientific">Siphoviridae sp. ctrpg19</name>
    <dbReference type="NCBI Taxonomy" id="2826481"/>
    <lineage>
        <taxon>Viruses</taxon>
        <taxon>Duplodnaviria</taxon>
        <taxon>Heunggongvirae</taxon>
        <taxon>Uroviricota</taxon>
        <taxon>Caudoviricetes</taxon>
    </lineage>
</organism>
<name>A0A8S5MKF8_9CAUD</name>
<proteinExistence type="predicted"/>
<reference evidence="1" key="1">
    <citation type="journal article" date="2021" name="Proc. Natl. Acad. Sci. U.S.A.">
        <title>A Catalog of Tens of Thousands of Viruses from Human Metagenomes Reveals Hidden Associations with Chronic Diseases.</title>
        <authorList>
            <person name="Tisza M.J."/>
            <person name="Buck C.B."/>
        </authorList>
    </citation>
    <scope>NUCLEOTIDE SEQUENCE</scope>
    <source>
        <strain evidence="1">Ctrpg19</strain>
    </source>
</reference>
<sequence>MKMKNVVEYKVNKSKYDTEYVCHCAEYSFKFHVEDGNIVEDEIYCYGDAEGLPDIIVDVYNWDIDIFILAPITAIPYSSVEQFIFTLKHAETAMKYIKEFFEDLRKEYMS</sequence>
<dbReference type="EMBL" id="BK014923">
    <property type="protein sequence ID" value="DAD82694.1"/>
    <property type="molecule type" value="Genomic_DNA"/>
</dbReference>
<protein>
    <submittedName>
        <fullName evidence="1">Uncharacterized protein</fullName>
    </submittedName>
</protein>
<evidence type="ECO:0000313" key="1">
    <source>
        <dbReference type="EMBL" id="DAD82694.1"/>
    </source>
</evidence>